<dbReference type="AlphaFoldDB" id="A0A2G5HA23"/>
<evidence type="ECO:0000256" key="1">
    <source>
        <dbReference type="SAM" id="Coils"/>
    </source>
</evidence>
<dbReference type="EMBL" id="CP134188">
    <property type="protein sequence ID" value="WPB03668.1"/>
    <property type="molecule type" value="Genomic_DNA"/>
</dbReference>
<proteinExistence type="predicted"/>
<dbReference type="Proteomes" id="UP001302367">
    <property type="component" value="Chromosome 5"/>
</dbReference>
<dbReference type="Proteomes" id="UP000230605">
    <property type="component" value="Chromosome 5"/>
</dbReference>
<evidence type="ECO:0000313" key="3">
    <source>
        <dbReference type="EMBL" id="PIA89384.1"/>
    </source>
</evidence>
<organism evidence="3 5">
    <name type="scientific">Cercospora beticola</name>
    <name type="common">Sugarbeet leaf spot fungus</name>
    <dbReference type="NCBI Taxonomy" id="122368"/>
    <lineage>
        <taxon>Eukaryota</taxon>
        <taxon>Fungi</taxon>
        <taxon>Dikarya</taxon>
        <taxon>Ascomycota</taxon>
        <taxon>Pezizomycotina</taxon>
        <taxon>Dothideomycetes</taxon>
        <taxon>Dothideomycetidae</taxon>
        <taxon>Mycosphaerellales</taxon>
        <taxon>Mycosphaerellaceae</taxon>
        <taxon>Cercospora</taxon>
    </lineage>
</organism>
<gene>
    <name evidence="3" type="ORF">CB0940_07702</name>
    <name evidence="4" type="ORF">RHO25_008309</name>
</gene>
<evidence type="ECO:0000313" key="6">
    <source>
        <dbReference type="Proteomes" id="UP001302367"/>
    </source>
</evidence>
<feature type="coiled-coil region" evidence="1">
    <location>
        <begin position="95"/>
        <end position="129"/>
    </location>
</feature>
<keyword evidence="6" id="KW-1185">Reference proteome</keyword>
<feature type="region of interest" description="Disordered" evidence="2">
    <location>
        <begin position="196"/>
        <end position="230"/>
    </location>
</feature>
<accession>A0A2G5HA23</accession>
<reference evidence="4 6" key="2">
    <citation type="submission" date="2023-09" db="EMBL/GenBank/DDBJ databases">
        <title>Complete-Gapless Cercospora beticola genome.</title>
        <authorList>
            <person name="Wyatt N.A."/>
            <person name="Spanner R.E."/>
            <person name="Bolton M.D."/>
        </authorList>
    </citation>
    <scope>NUCLEOTIDE SEQUENCE [LARGE SCALE GENOMIC DNA]</scope>
    <source>
        <strain evidence="4">Cb09-40</strain>
    </source>
</reference>
<reference evidence="3 5" key="1">
    <citation type="submission" date="2015-10" db="EMBL/GenBank/DDBJ databases">
        <title>The cercosporin biosynthetic gene cluster was horizontally transferred to several fungal lineages and shown to be expanded in Cercospora beticola based on microsynteny with recipient genomes.</title>
        <authorList>
            <person name="De Jonge R."/>
            <person name="Ebert M.K."/>
            <person name="Suttle J.C."/>
            <person name="Jurick Ii W.M."/>
            <person name="Secor G.A."/>
            <person name="Thomma B.P."/>
            <person name="Van De Peer Y."/>
            <person name="Bolton M.D."/>
        </authorList>
    </citation>
    <scope>NUCLEOTIDE SEQUENCE [LARGE SCALE GENOMIC DNA]</scope>
    <source>
        <strain evidence="3 5">09-40</strain>
    </source>
</reference>
<dbReference type="OrthoDB" id="10393687at2759"/>
<keyword evidence="1" id="KW-0175">Coiled coil</keyword>
<feature type="coiled-coil region" evidence="1">
    <location>
        <begin position="233"/>
        <end position="288"/>
    </location>
</feature>
<sequence>MQRQSEIDKFLAALCHWLAAINDGIPADMHRIAMDMAHPHLSVVTVSSNIVTLRQLLRDYESRVHEAKSQSSLVADFCRLNQLLQCEYVEQNSKLTAAAAEKKSLTLKINRLEEKLSKTEAENDRLIRQKYPARLGPPPHSSPWYALDHGPKSHLSQVLDRPKAAKRDSKSSLQDNSNWKKKYDELLHKYKKSEANLKQLATGRQRRDSGLEDQATSSHDRAASVSSDPLVLHTDLERSISRLREQKDDQRQRLTQLKAKNEGLQAELDDLEQDKAVLEAQNVMASTKLSIAQRTQTLLQKQVRTLQHECDALWEHLIYIEAERDDVGGESVQNRGEKAGGWVQQAAAVVLGVLQEVNERQKMYYVLH</sequence>
<dbReference type="EMBL" id="LKMD01000108">
    <property type="protein sequence ID" value="PIA89384.1"/>
    <property type="molecule type" value="Genomic_DNA"/>
</dbReference>
<evidence type="ECO:0000256" key="2">
    <source>
        <dbReference type="SAM" id="MobiDB-lite"/>
    </source>
</evidence>
<name>A0A2G5HA23_CERBT</name>
<feature type="compositionally biased region" description="Basic and acidic residues" evidence="2">
    <location>
        <begin position="160"/>
        <end position="170"/>
    </location>
</feature>
<feature type="region of interest" description="Disordered" evidence="2">
    <location>
        <begin position="131"/>
        <end position="176"/>
    </location>
</feature>
<protein>
    <submittedName>
        <fullName evidence="3">Uncharacterized protein</fullName>
    </submittedName>
</protein>
<evidence type="ECO:0000313" key="4">
    <source>
        <dbReference type="EMBL" id="WPB03668.1"/>
    </source>
</evidence>
<evidence type="ECO:0000313" key="5">
    <source>
        <dbReference type="Proteomes" id="UP000230605"/>
    </source>
</evidence>